<feature type="chain" id="PRO_5008787418" evidence="1">
    <location>
        <begin position="24"/>
        <end position="140"/>
    </location>
</feature>
<dbReference type="AlphaFoldDB" id="R7TV70"/>
<reference evidence="3" key="3">
    <citation type="submission" date="2015-06" db="UniProtKB">
        <authorList>
            <consortium name="EnsemblMetazoa"/>
        </authorList>
    </citation>
    <scope>IDENTIFICATION</scope>
</reference>
<dbReference type="EnsemblMetazoa" id="CapteT221455">
    <property type="protein sequence ID" value="CapteP221455"/>
    <property type="gene ID" value="CapteG221455"/>
</dbReference>
<dbReference type="EMBL" id="KB308559">
    <property type="protein sequence ID" value="ELT97482.1"/>
    <property type="molecule type" value="Genomic_DNA"/>
</dbReference>
<dbReference type="Proteomes" id="UP000014760">
    <property type="component" value="Unassembled WGS sequence"/>
</dbReference>
<evidence type="ECO:0000313" key="3">
    <source>
        <dbReference type="EnsemblMetazoa" id="CapteP221455"/>
    </source>
</evidence>
<dbReference type="EMBL" id="AMQN01002176">
    <property type="status" value="NOT_ANNOTATED_CDS"/>
    <property type="molecule type" value="Genomic_DNA"/>
</dbReference>
<keyword evidence="1" id="KW-0732">Signal</keyword>
<evidence type="ECO:0000313" key="2">
    <source>
        <dbReference type="EMBL" id="ELT97482.1"/>
    </source>
</evidence>
<keyword evidence="4" id="KW-1185">Reference proteome</keyword>
<accession>R7TV70</accession>
<gene>
    <name evidence="2" type="ORF">CAPTEDRAFT_221455</name>
</gene>
<protein>
    <submittedName>
        <fullName evidence="2 3">Uncharacterized protein</fullName>
    </submittedName>
</protein>
<name>R7TV70_CAPTE</name>
<evidence type="ECO:0000313" key="4">
    <source>
        <dbReference type="Proteomes" id="UP000014760"/>
    </source>
</evidence>
<evidence type="ECO:0000256" key="1">
    <source>
        <dbReference type="SAM" id="SignalP"/>
    </source>
</evidence>
<reference evidence="4" key="1">
    <citation type="submission" date="2012-12" db="EMBL/GenBank/DDBJ databases">
        <authorList>
            <person name="Hellsten U."/>
            <person name="Grimwood J."/>
            <person name="Chapman J.A."/>
            <person name="Shapiro H."/>
            <person name="Aerts A."/>
            <person name="Otillar R.P."/>
            <person name="Terry A.Y."/>
            <person name="Boore J.L."/>
            <person name="Simakov O."/>
            <person name="Marletaz F."/>
            <person name="Cho S.-J."/>
            <person name="Edsinger-Gonzales E."/>
            <person name="Havlak P."/>
            <person name="Kuo D.-H."/>
            <person name="Larsson T."/>
            <person name="Lv J."/>
            <person name="Arendt D."/>
            <person name="Savage R."/>
            <person name="Osoegawa K."/>
            <person name="de Jong P."/>
            <person name="Lindberg D.R."/>
            <person name="Seaver E.C."/>
            <person name="Weisblat D.A."/>
            <person name="Putnam N.H."/>
            <person name="Grigoriev I.V."/>
            <person name="Rokhsar D.S."/>
        </authorList>
    </citation>
    <scope>NUCLEOTIDE SEQUENCE</scope>
    <source>
        <strain evidence="4">I ESC-2004</strain>
    </source>
</reference>
<reference evidence="2 4" key="2">
    <citation type="journal article" date="2013" name="Nature">
        <title>Insights into bilaterian evolution from three spiralian genomes.</title>
        <authorList>
            <person name="Simakov O."/>
            <person name="Marletaz F."/>
            <person name="Cho S.J."/>
            <person name="Edsinger-Gonzales E."/>
            <person name="Havlak P."/>
            <person name="Hellsten U."/>
            <person name="Kuo D.H."/>
            <person name="Larsson T."/>
            <person name="Lv J."/>
            <person name="Arendt D."/>
            <person name="Savage R."/>
            <person name="Osoegawa K."/>
            <person name="de Jong P."/>
            <person name="Grimwood J."/>
            <person name="Chapman J.A."/>
            <person name="Shapiro H."/>
            <person name="Aerts A."/>
            <person name="Otillar R.P."/>
            <person name="Terry A.Y."/>
            <person name="Boore J.L."/>
            <person name="Grigoriev I.V."/>
            <person name="Lindberg D.R."/>
            <person name="Seaver E.C."/>
            <person name="Weisblat D.A."/>
            <person name="Putnam N.H."/>
            <person name="Rokhsar D.S."/>
        </authorList>
    </citation>
    <scope>NUCLEOTIDE SEQUENCE</scope>
    <source>
        <strain evidence="2 4">I ESC-2004</strain>
    </source>
</reference>
<dbReference type="OrthoDB" id="6252242at2759"/>
<dbReference type="HOGENOM" id="CLU_152765_0_0_1"/>
<proteinExistence type="predicted"/>
<dbReference type="OMA" id="MRYEGFA"/>
<sequence>MPTPFKSNCMLSLVILFLEHYLAKDFTMTRYDGFATMYMRMPMSTSTLPIMGSCTVEDKRITLKFPFTGIEFDLPTAPQEGRNDFDFKIRGARGDMTMTIGYVEELRAFTGTGKQDEEDTPVLTFTFFPPDSPMSKLQRP</sequence>
<organism evidence="2">
    <name type="scientific">Capitella teleta</name>
    <name type="common">Polychaete worm</name>
    <dbReference type="NCBI Taxonomy" id="283909"/>
    <lineage>
        <taxon>Eukaryota</taxon>
        <taxon>Metazoa</taxon>
        <taxon>Spiralia</taxon>
        <taxon>Lophotrochozoa</taxon>
        <taxon>Annelida</taxon>
        <taxon>Polychaeta</taxon>
        <taxon>Sedentaria</taxon>
        <taxon>Scolecida</taxon>
        <taxon>Capitellidae</taxon>
        <taxon>Capitella</taxon>
    </lineage>
</organism>
<feature type="signal peptide" evidence="1">
    <location>
        <begin position="1"/>
        <end position="23"/>
    </location>
</feature>